<dbReference type="GO" id="GO:0042398">
    <property type="term" value="P:modified amino acid biosynthetic process"/>
    <property type="evidence" value="ECO:0007669"/>
    <property type="project" value="InterPro"/>
</dbReference>
<comment type="catalytic activity">
    <reaction evidence="4">
        <text>L-cysteine + L-glutamate + ATP = gamma-L-glutamyl-L-cysteine + ADP + phosphate + H(+)</text>
        <dbReference type="Rhea" id="RHEA:13285"/>
        <dbReference type="ChEBI" id="CHEBI:15378"/>
        <dbReference type="ChEBI" id="CHEBI:29985"/>
        <dbReference type="ChEBI" id="CHEBI:30616"/>
        <dbReference type="ChEBI" id="CHEBI:35235"/>
        <dbReference type="ChEBI" id="CHEBI:43474"/>
        <dbReference type="ChEBI" id="CHEBI:58173"/>
        <dbReference type="ChEBI" id="CHEBI:456216"/>
        <dbReference type="EC" id="6.3.2.2"/>
    </reaction>
</comment>
<proteinExistence type="inferred from homology"/>
<reference evidence="6" key="1">
    <citation type="submission" date="2019-03" db="EMBL/GenBank/DDBJ databases">
        <title>Aquabacterium pictum sp.nov., the first bacteriochlorophyll a-containing freshwater bacterium in the genus Aquabacterium of the class Betaproteobacteria.</title>
        <authorList>
            <person name="Hirose S."/>
            <person name="Tank M."/>
            <person name="Hara E."/>
            <person name="Tamaki H."/>
            <person name="Takaichi S."/>
            <person name="Haruta S."/>
            <person name="Hanada S."/>
        </authorList>
    </citation>
    <scope>NUCLEOTIDE SEQUENCE [LARGE SCALE GENOMIC DNA]</scope>
    <source>
        <strain evidence="6">W35</strain>
    </source>
</reference>
<sequence length="371" mass="40706">MSIDTFQPSAAYSLGVELELQIIDPLGRDLIPRSAALLQRMAAQTIPGRVTHEITASMLELCTGVCRSHAEVQAQLLQIRDALAACAEAEGVALSGGGTHPFQQWTQRQIIDEPRYQALATLYGYLSKQFTVFGQHVHVGCTGPDQALQLLHGLSRFVPHLIALAASSPYVQGEDSAFHSARSNVVSAFPLSGHAPFILHWDAFCDHVARMQRTGIVQGMKDFYWDIRPKPEYGTVEVRVMDTPLQVDKAAALAGLVQSLSLWLLEDRPFQPQADDYLFYAYNRFQASRFGLDAVCVDPGSQQPLRLREAIPALLTQLQPHAHALGAEAALAWLRADLAGGVNDADWLRARRADGASLPDLVGLGCQRWLH</sequence>
<accession>A0A480ALI4</accession>
<dbReference type="PANTHER" id="PTHR36510">
    <property type="entry name" value="GLUTAMATE--CYSTEINE LIGASE 2-RELATED"/>
    <property type="match status" value="1"/>
</dbReference>
<dbReference type="NCBIfam" id="NF010040">
    <property type="entry name" value="PRK13516.1"/>
    <property type="match status" value="1"/>
</dbReference>
<dbReference type="NCBIfam" id="TIGR02050">
    <property type="entry name" value="gshA_cyan_rel"/>
    <property type="match status" value="1"/>
</dbReference>
<keyword evidence="1 4" id="KW-0436">Ligase</keyword>
<dbReference type="GO" id="GO:0004357">
    <property type="term" value="F:glutamate-cysteine ligase activity"/>
    <property type="evidence" value="ECO:0007669"/>
    <property type="project" value="UniProtKB-EC"/>
</dbReference>
<dbReference type="GO" id="GO:0005524">
    <property type="term" value="F:ATP binding"/>
    <property type="evidence" value="ECO:0007669"/>
    <property type="project" value="UniProtKB-KW"/>
</dbReference>
<organism evidence="5 6">
    <name type="scientific">Pseudaquabacterium pictum</name>
    <dbReference type="NCBI Taxonomy" id="2315236"/>
    <lineage>
        <taxon>Bacteria</taxon>
        <taxon>Pseudomonadati</taxon>
        <taxon>Pseudomonadota</taxon>
        <taxon>Betaproteobacteria</taxon>
        <taxon>Burkholderiales</taxon>
        <taxon>Sphaerotilaceae</taxon>
        <taxon>Pseudaquabacterium</taxon>
    </lineage>
</organism>
<dbReference type="EC" id="6.3.2.2" evidence="4"/>
<dbReference type="AlphaFoldDB" id="A0A480ALI4"/>
<dbReference type="Gene3D" id="3.30.590.20">
    <property type="match status" value="1"/>
</dbReference>
<dbReference type="InterPro" id="IPR050141">
    <property type="entry name" value="GCL_type2/YbdK_subfam"/>
</dbReference>
<dbReference type="Proteomes" id="UP000301751">
    <property type="component" value="Unassembled WGS sequence"/>
</dbReference>
<gene>
    <name evidence="5" type="ORF">AQPW35_09470</name>
</gene>
<comment type="similarity">
    <text evidence="4">Belongs to the glutamate--cysteine ligase type 2 family. YbdK subfamily.</text>
</comment>
<dbReference type="OrthoDB" id="9769628at2"/>
<evidence type="ECO:0000313" key="5">
    <source>
        <dbReference type="EMBL" id="GCL61866.1"/>
    </source>
</evidence>
<evidence type="ECO:0000313" key="6">
    <source>
        <dbReference type="Proteomes" id="UP000301751"/>
    </source>
</evidence>
<dbReference type="InterPro" id="IPR011793">
    <property type="entry name" value="YbdK"/>
</dbReference>
<keyword evidence="2 4" id="KW-0547">Nucleotide-binding</keyword>
<dbReference type="EMBL" id="BJCL01000002">
    <property type="protein sequence ID" value="GCL61866.1"/>
    <property type="molecule type" value="Genomic_DNA"/>
</dbReference>
<dbReference type="InterPro" id="IPR014746">
    <property type="entry name" value="Gln_synth/guanido_kin_cat_dom"/>
</dbReference>
<dbReference type="InterPro" id="IPR006336">
    <property type="entry name" value="GCS2"/>
</dbReference>
<dbReference type="RefSeq" id="WP_137731631.1">
    <property type="nucleotide sequence ID" value="NZ_BJCL01000002.1"/>
</dbReference>
<evidence type="ECO:0000256" key="2">
    <source>
        <dbReference type="ARBA" id="ARBA00022741"/>
    </source>
</evidence>
<name>A0A480ALI4_9BURK</name>
<comment type="caution">
    <text evidence="5">The sequence shown here is derived from an EMBL/GenBank/DDBJ whole genome shotgun (WGS) entry which is preliminary data.</text>
</comment>
<dbReference type="HAMAP" id="MF_01609">
    <property type="entry name" value="Glu_cys_ligase_2"/>
    <property type="match status" value="1"/>
</dbReference>
<dbReference type="PANTHER" id="PTHR36510:SF1">
    <property type="entry name" value="GLUTAMATE--CYSTEINE LIGASE 2-RELATED"/>
    <property type="match status" value="1"/>
</dbReference>
<evidence type="ECO:0000256" key="3">
    <source>
        <dbReference type="ARBA" id="ARBA00022840"/>
    </source>
</evidence>
<dbReference type="SUPFAM" id="SSF55931">
    <property type="entry name" value="Glutamine synthetase/guanido kinase"/>
    <property type="match status" value="1"/>
</dbReference>
<protein>
    <recommendedName>
        <fullName evidence="4">Putative glutamate--cysteine ligase 2</fullName>
        <ecNumber evidence="4">6.3.2.2</ecNumber>
    </recommendedName>
    <alternativeName>
        <fullName evidence="4">Gamma-glutamylcysteine synthetase 2</fullName>
        <shortName evidence="4">GCS 2</shortName>
        <shortName evidence="4">Gamma-GCS 2</shortName>
    </alternativeName>
</protein>
<keyword evidence="6" id="KW-1185">Reference proteome</keyword>
<dbReference type="Pfam" id="PF04107">
    <property type="entry name" value="GCS2"/>
    <property type="match status" value="1"/>
</dbReference>
<comment type="function">
    <text evidence="4">ATP-dependent carboxylate-amine ligase which exhibits weak glutamate--cysteine ligase activity.</text>
</comment>
<evidence type="ECO:0000256" key="1">
    <source>
        <dbReference type="ARBA" id="ARBA00022598"/>
    </source>
</evidence>
<keyword evidence="3 4" id="KW-0067">ATP-binding</keyword>
<evidence type="ECO:0000256" key="4">
    <source>
        <dbReference type="HAMAP-Rule" id="MF_01609"/>
    </source>
</evidence>